<sequence length="512" mass="54830">MVVTGIAASLAAAPAQARGPAARVEWGVCPGEVAAVSPLLQCATVPVPLDYRDPDGAKIDILVSRIASAKPAQRRGILLTNPGGPGASGLTMPADLVGLGLPSSVSDSYDLIGLDPRGVGHSAPVSCGFTGELDYFSNVPPYAVDDAAVIERARTVQAAAEWCAANDTEGRLRHITTANTARDLDTIRAALGEAKASFVGWSYGTALGAAYVSMFPDTTDRVVLDSNLGDTHLDYAAQRRYALGVEQTFPDFAAWAAARHGAYGLGRTPAQVRKTYFRLAERLDEVPVGVVTGAVFRFTTFASLYGKVNYPALARYFQELLHADDAAVSGPGDPVETPPEVLPWDNFLSAFLAVTCNDVNWPEDVNTYRSAVATDRKRYPMYGAASANITPCAYWAYEPSEPPVRINDKGPRNVLLVQNLRDPGTPHRGGELLREKFAKRSRLVSVDGSGHGVYVYGDNACALNVTTAYLVDGTMPKDTRCGPATRRLDDAAAQQRADTLDQLHRRNAPRLH</sequence>
<dbReference type="PANTHER" id="PTHR43248:SF29">
    <property type="entry name" value="TRIPEPTIDYL AMINOPEPTIDASE"/>
    <property type="match status" value="1"/>
</dbReference>
<dbReference type="Gene3D" id="3.40.50.1820">
    <property type="entry name" value="alpha/beta hydrolase"/>
    <property type="match status" value="1"/>
</dbReference>
<dbReference type="Proteomes" id="UP000248627">
    <property type="component" value="Unassembled WGS sequence"/>
</dbReference>
<dbReference type="Pfam" id="PF00561">
    <property type="entry name" value="Abhydrolase_1"/>
    <property type="match status" value="1"/>
</dbReference>
<evidence type="ECO:0000256" key="3">
    <source>
        <dbReference type="ARBA" id="ARBA00022801"/>
    </source>
</evidence>
<organism evidence="7 8">
    <name type="scientific">Micromonospora endophytica</name>
    <dbReference type="NCBI Taxonomy" id="515350"/>
    <lineage>
        <taxon>Bacteria</taxon>
        <taxon>Bacillati</taxon>
        <taxon>Actinomycetota</taxon>
        <taxon>Actinomycetes</taxon>
        <taxon>Micromonosporales</taxon>
        <taxon>Micromonosporaceae</taxon>
        <taxon>Micromonospora</taxon>
    </lineage>
</organism>
<comment type="similarity">
    <text evidence="1">Belongs to the peptidase S33 family.</text>
</comment>
<dbReference type="AlphaFoldDB" id="A0A2W2CN80"/>
<dbReference type="InterPro" id="IPR029058">
    <property type="entry name" value="AB_hydrolase_fold"/>
</dbReference>
<feature type="domain" description="Peptidase S33 tripeptidyl aminopeptidase-like C-terminal" evidence="6">
    <location>
        <begin position="380"/>
        <end position="481"/>
    </location>
</feature>
<name>A0A2W2CN80_9ACTN</name>
<comment type="caution">
    <text evidence="7">The sequence shown here is derived from an EMBL/GenBank/DDBJ whole genome shotgun (WGS) entry which is preliminary data.</text>
</comment>
<evidence type="ECO:0000256" key="2">
    <source>
        <dbReference type="ARBA" id="ARBA00022729"/>
    </source>
</evidence>
<dbReference type="InterPro" id="IPR051601">
    <property type="entry name" value="Serine_prot/Carboxylest_S33"/>
</dbReference>
<dbReference type="Pfam" id="PF08386">
    <property type="entry name" value="Abhydrolase_4"/>
    <property type="match status" value="1"/>
</dbReference>
<dbReference type="GO" id="GO:0016787">
    <property type="term" value="F:hydrolase activity"/>
    <property type="evidence" value="ECO:0007669"/>
    <property type="project" value="UniProtKB-KW"/>
</dbReference>
<dbReference type="InterPro" id="IPR000073">
    <property type="entry name" value="AB_hydrolase_1"/>
</dbReference>
<dbReference type="OrthoDB" id="4006962at2"/>
<evidence type="ECO:0000256" key="4">
    <source>
        <dbReference type="SAM" id="MobiDB-lite"/>
    </source>
</evidence>
<dbReference type="EMBL" id="POTX01000003">
    <property type="protein sequence ID" value="PZG00936.1"/>
    <property type="molecule type" value="Genomic_DNA"/>
</dbReference>
<evidence type="ECO:0000313" key="8">
    <source>
        <dbReference type="Proteomes" id="UP000248627"/>
    </source>
</evidence>
<gene>
    <name evidence="7" type="ORF">C1I93_01070</name>
</gene>
<reference evidence="7 8" key="1">
    <citation type="submission" date="2018-01" db="EMBL/GenBank/DDBJ databases">
        <title>Draft genome sequence of Jishengella endophytica.</title>
        <authorList>
            <person name="Sahin N."/>
            <person name="Ay H."/>
            <person name="Saygin H."/>
        </authorList>
    </citation>
    <scope>NUCLEOTIDE SEQUENCE [LARGE SCALE GENOMIC DNA]</scope>
    <source>
        <strain evidence="7 8">DSM 45430</strain>
    </source>
</reference>
<feature type="region of interest" description="Disordered" evidence="4">
    <location>
        <begin position="492"/>
        <end position="512"/>
    </location>
</feature>
<keyword evidence="3 7" id="KW-0378">Hydrolase</keyword>
<proteinExistence type="inferred from homology"/>
<evidence type="ECO:0000259" key="5">
    <source>
        <dbReference type="Pfam" id="PF00561"/>
    </source>
</evidence>
<evidence type="ECO:0000256" key="1">
    <source>
        <dbReference type="ARBA" id="ARBA00010088"/>
    </source>
</evidence>
<evidence type="ECO:0000313" key="7">
    <source>
        <dbReference type="EMBL" id="PZG00936.1"/>
    </source>
</evidence>
<protein>
    <submittedName>
        <fullName evidence="7">Hydrolase</fullName>
    </submittedName>
</protein>
<dbReference type="SUPFAM" id="SSF53474">
    <property type="entry name" value="alpha/beta-Hydrolases"/>
    <property type="match status" value="1"/>
</dbReference>
<feature type="domain" description="AB hydrolase-1" evidence="5">
    <location>
        <begin position="78"/>
        <end position="266"/>
    </location>
</feature>
<keyword evidence="8" id="KW-1185">Reference proteome</keyword>
<evidence type="ECO:0000259" key="6">
    <source>
        <dbReference type="Pfam" id="PF08386"/>
    </source>
</evidence>
<dbReference type="PANTHER" id="PTHR43248">
    <property type="entry name" value="2-SUCCINYL-6-HYDROXY-2,4-CYCLOHEXADIENE-1-CARBOXYLATE SYNTHASE"/>
    <property type="match status" value="1"/>
</dbReference>
<accession>A0A2W2CN80</accession>
<dbReference type="InterPro" id="IPR013595">
    <property type="entry name" value="Pept_S33_TAP-like_C"/>
</dbReference>
<keyword evidence="2" id="KW-0732">Signal</keyword>